<protein>
    <submittedName>
        <fullName evidence="1">Uncharacterized protein</fullName>
    </submittedName>
</protein>
<gene>
    <name evidence="1" type="ORF">CY0110_19567</name>
</gene>
<sequence>MNIFEFHGQNEYTSRLFRLNLNNALILLGSNSLLSQGDHLDLIDNKLHIPLHISIFLVSFS</sequence>
<dbReference type="Proteomes" id="UP000003781">
    <property type="component" value="Unassembled WGS sequence"/>
</dbReference>
<evidence type="ECO:0000313" key="2">
    <source>
        <dbReference type="Proteomes" id="UP000003781"/>
    </source>
</evidence>
<comment type="caution">
    <text evidence="1">The sequence shown here is derived from an EMBL/GenBank/DDBJ whole genome shotgun (WGS) entry which is preliminary data.</text>
</comment>
<name>A3IJP5_9CHRO</name>
<proteinExistence type="predicted"/>
<organism evidence="1 2">
    <name type="scientific">Crocosphaera chwakensis CCY0110</name>
    <dbReference type="NCBI Taxonomy" id="391612"/>
    <lineage>
        <taxon>Bacteria</taxon>
        <taxon>Bacillati</taxon>
        <taxon>Cyanobacteriota</taxon>
        <taxon>Cyanophyceae</taxon>
        <taxon>Oscillatoriophycideae</taxon>
        <taxon>Chroococcales</taxon>
        <taxon>Aphanothecaceae</taxon>
        <taxon>Crocosphaera</taxon>
        <taxon>Crocosphaera chwakensis</taxon>
    </lineage>
</organism>
<keyword evidence="2" id="KW-1185">Reference proteome</keyword>
<accession>A3IJP5</accession>
<evidence type="ECO:0000313" key="1">
    <source>
        <dbReference type="EMBL" id="EAZ94027.1"/>
    </source>
</evidence>
<reference evidence="1 2" key="1">
    <citation type="submission" date="2007-03" db="EMBL/GenBank/DDBJ databases">
        <authorList>
            <person name="Stal L."/>
            <person name="Ferriera S."/>
            <person name="Johnson J."/>
            <person name="Kravitz S."/>
            <person name="Beeson K."/>
            <person name="Sutton G."/>
            <person name="Rogers Y.-H."/>
            <person name="Friedman R."/>
            <person name="Frazier M."/>
            <person name="Venter J.C."/>
        </authorList>
    </citation>
    <scope>NUCLEOTIDE SEQUENCE [LARGE SCALE GENOMIC DNA]</scope>
    <source>
        <strain evidence="1 2">CCY0110</strain>
    </source>
</reference>
<dbReference type="EMBL" id="AAXW01000002">
    <property type="protein sequence ID" value="EAZ94027.1"/>
    <property type="molecule type" value="Genomic_DNA"/>
</dbReference>
<dbReference type="AlphaFoldDB" id="A3IJP5"/>